<feature type="binding site" evidence="3">
    <location>
        <position position="200"/>
    </location>
    <ligand>
        <name>S-adenosyl-L-methionine</name>
        <dbReference type="ChEBI" id="CHEBI:59789"/>
    </ligand>
</feature>
<feature type="domain" description="Methyltransferase" evidence="5">
    <location>
        <begin position="61"/>
        <end position="159"/>
    </location>
</feature>
<organism evidence="6 7">
    <name type="scientific">Reinekea forsetii</name>
    <dbReference type="NCBI Taxonomy" id="1336806"/>
    <lineage>
        <taxon>Bacteria</taxon>
        <taxon>Pseudomonadati</taxon>
        <taxon>Pseudomonadota</taxon>
        <taxon>Gammaproteobacteria</taxon>
        <taxon>Oceanospirillales</taxon>
        <taxon>Saccharospirillaceae</taxon>
        <taxon>Reinekea</taxon>
    </lineage>
</organism>
<feature type="binding site" evidence="3 4">
    <location>
        <begin position="65"/>
        <end position="67"/>
    </location>
    <ligand>
        <name>S-adenosyl-L-methionine</name>
        <dbReference type="ChEBI" id="CHEBI:59789"/>
    </ligand>
</feature>
<dbReference type="KEGG" id="rfo:REIFOR_03154"/>
<dbReference type="GO" id="GO:1904047">
    <property type="term" value="F:S-adenosyl-L-methionine binding"/>
    <property type="evidence" value="ECO:0007669"/>
    <property type="project" value="UniProtKB-UniRule"/>
</dbReference>
<feature type="binding site" evidence="3 4">
    <location>
        <begin position="90"/>
        <end position="91"/>
    </location>
    <ligand>
        <name>S-adenosyl-L-methionine</name>
        <dbReference type="ChEBI" id="CHEBI:59789"/>
    </ligand>
</feature>
<evidence type="ECO:0000259" key="5">
    <source>
        <dbReference type="Pfam" id="PF13649"/>
    </source>
</evidence>
<dbReference type="AlphaFoldDB" id="A0A2K8KZS5"/>
<dbReference type="RefSeq" id="WP_100258464.1">
    <property type="nucleotide sequence ID" value="NZ_CP011797.1"/>
</dbReference>
<gene>
    <name evidence="3" type="primary">cmoA</name>
    <name evidence="6" type="ORF">REIFOR_03154</name>
</gene>
<dbReference type="Pfam" id="PF13649">
    <property type="entry name" value="Methyltransf_25"/>
    <property type="match status" value="1"/>
</dbReference>
<evidence type="ECO:0000256" key="3">
    <source>
        <dbReference type="HAMAP-Rule" id="MF_01589"/>
    </source>
</evidence>
<accession>A0A2K8KZS5</accession>
<dbReference type="InterPro" id="IPR005271">
    <property type="entry name" value="CmoA"/>
</dbReference>
<feature type="binding site" evidence="3 4">
    <location>
        <position position="40"/>
    </location>
    <ligand>
        <name>S-adenosyl-L-methionine</name>
        <dbReference type="ChEBI" id="CHEBI:59789"/>
    </ligand>
</feature>
<reference evidence="6 7" key="1">
    <citation type="journal article" date="2017" name="Environ. Microbiol.">
        <title>Genomic and physiological analyses of 'Reinekea forsetii' reveal a versatile opportunistic lifestyle during spring algae blooms.</title>
        <authorList>
            <person name="Avci B."/>
            <person name="Hahnke R.L."/>
            <person name="Chafee M."/>
            <person name="Fischer T."/>
            <person name="Gruber-Vodicka H."/>
            <person name="Tegetmeyer H.E."/>
            <person name="Harder J."/>
            <person name="Fuchs B.M."/>
            <person name="Amann R.I."/>
            <person name="Teeling H."/>
        </authorList>
    </citation>
    <scope>NUCLEOTIDE SEQUENCE [LARGE SCALE GENOMIC DNA]</scope>
    <source>
        <strain evidence="6 7">Hel1_31_D35</strain>
    </source>
</reference>
<dbReference type="HAMAP" id="MF_01589">
    <property type="entry name" value="Cx_SAM_synthase"/>
    <property type="match status" value="1"/>
</dbReference>
<evidence type="ECO:0000313" key="7">
    <source>
        <dbReference type="Proteomes" id="UP000229757"/>
    </source>
</evidence>
<feature type="binding site" evidence="3 4">
    <location>
        <begin position="118"/>
        <end position="119"/>
    </location>
    <ligand>
        <name>S-adenosyl-L-methionine</name>
        <dbReference type="ChEBI" id="CHEBI:59789"/>
    </ligand>
</feature>
<dbReference type="InterPro" id="IPR041698">
    <property type="entry name" value="Methyltransf_25"/>
</dbReference>
<keyword evidence="2 3" id="KW-0949">S-adenosyl-L-methionine</keyword>
<dbReference type="GO" id="GO:0002098">
    <property type="term" value="P:tRNA wobble uridine modification"/>
    <property type="evidence" value="ECO:0007669"/>
    <property type="project" value="InterPro"/>
</dbReference>
<dbReference type="EMBL" id="CP011797">
    <property type="protein sequence ID" value="ATX78264.1"/>
    <property type="molecule type" value="Genomic_DNA"/>
</dbReference>
<dbReference type="Proteomes" id="UP000229757">
    <property type="component" value="Chromosome"/>
</dbReference>
<evidence type="ECO:0000256" key="2">
    <source>
        <dbReference type="ARBA" id="ARBA00022691"/>
    </source>
</evidence>
<dbReference type="NCBIfam" id="NF011995">
    <property type="entry name" value="PRK15451.1"/>
    <property type="match status" value="1"/>
</dbReference>
<protein>
    <recommendedName>
        <fullName evidence="3">Carboxy-S-adenosyl-L-methionine synthase</fullName>
        <shortName evidence="3">Cx-SAM synthase</shortName>
        <ecNumber evidence="3">2.1.3.-</ecNumber>
    </recommendedName>
</protein>
<comment type="subunit">
    <text evidence="3">Homodimer.</text>
</comment>
<comment type="function">
    <text evidence="3">Catalyzes the conversion of S-adenosyl-L-methionine (SAM) to carboxy-S-adenosyl-L-methionine (Cx-SAM).</text>
</comment>
<keyword evidence="7" id="KW-1185">Reference proteome</keyword>
<comment type="similarity">
    <text evidence="3">Belongs to the class I-like SAM-binding methyltransferase superfamily. Cx-SAM synthase family.</text>
</comment>
<dbReference type="Gene3D" id="3.40.50.150">
    <property type="entry name" value="Vaccinia Virus protein VP39"/>
    <property type="match status" value="1"/>
</dbReference>
<comment type="catalytic activity">
    <reaction evidence="3">
        <text>prephenate + S-adenosyl-L-methionine = carboxy-S-adenosyl-L-methionine + 3-phenylpyruvate + H2O</text>
        <dbReference type="Rhea" id="RHEA:51692"/>
        <dbReference type="ChEBI" id="CHEBI:15377"/>
        <dbReference type="ChEBI" id="CHEBI:18005"/>
        <dbReference type="ChEBI" id="CHEBI:29934"/>
        <dbReference type="ChEBI" id="CHEBI:59789"/>
        <dbReference type="ChEBI" id="CHEBI:134278"/>
    </reaction>
</comment>
<dbReference type="PANTHER" id="PTHR43861">
    <property type="entry name" value="TRANS-ACONITATE 2-METHYLTRANSFERASE-RELATED"/>
    <property type="match status" value="1"/>
</dbReference>
<name>A0A2K8KZS5_9GAMM</name>
<dbReference type="GO" id="GO:0016743">
    <property type="term" value="F:carboxyl- or carbamoyltransferase activity"/>
    <property type="evidence" value="ECO:0007669"/>
    <property type="project" value="UniProtKB-UniRule"/>
</dbReference>
<proteinExistence type="inferred from homology"/>
<dbReference type="CDD" id="cd02440">
    <property type="entry name" value="AdoMet_MTases"/>
    <property type="match status" value="1"/>
</dbReference>
<evidence type="ECO:0000256" key="1">
    <source>
        <dbReference type="ARBA" id="ARBA00022679"/>
    </source>
</evidence>
<dbReference type="InterPro" id="IPR029063">
    <property type="entry name" value="SAM-dependent_MTases_sf"/>
</dbReference>
<dbReference type="NCBIfam" id="TIGR00740">
    <property type="entry name" value="carboxy-S-adenosyl-L-methionine synthase CmoA"/>
    <property type="match status" value="1"/>
</dbReference>
<feature type="binding site" evidence="3 4">
    <location>
        <position position="133"/>
    </location>
    <ligand>
        <name>S-adenosyl-L-methionine</name>
        <dbReference type="ChEBI" id="CHEBI:59789"/>
    </ligand>
</feature>
<dbReference type="SUPFAM" id="SSF53335">
    <property type="entry name" value="S-adenosyl-L-methionine-dependent methyltransferases"/>
    <property type="match status" value="1"/>
</dbReference>
<sequence length="243" mass="27156">MSQETDKIYANPQQNLADFRFDDQVARVFPDMIKRSVPGYSHIIGTIGILAERYAQPNSRIYDLGSSLGAATLAMRHRIHAPGVTIIAVDNSAAMLARSTDFLDLEESPIPVETLCADITELAIENCSFAVLNFTLQFVPLTQRLSTIKRIYDGLLPGGALVLSEKLAFADAKHEELLIRHHHDFKRANGYSDLEIGQKRQAIERVLIPETAQDHIQRLELAGFGQVSQWFQSFNFASFIAIK</sequence>
<dbReference type="PANTHER" id="PTHR43861:SF2">
    <property type="entry name" value="CARBOXY-S-ADENOSYL-L-METHIONINE SYNTHASE"/>
    <property type="match status" value="1"/>
</dbReference>
<dbReference type="EC" id="2.1.3.-" evidence="3"/>
<dbReference type="OrthoDB" id="9779941at2"/>
<evidence type="ECO:0000256" key="4">
    <source>
        <dbReference type="PIRSR" id="PIRSR006325-1"/>
    </source>
</evidence>
<keyword evidence="1 3" id="KW-0808">Transferase</keyword>
<evidence type="ECO:0000313" key="6">
    <source>
        <dbReference type="EMBL" id="ATX78264.1"/>
    </source>
</evidence>
<dbReference type="PIRSF" id="PIRSF006325">
    <property type="entry name" value="MeTrfase_bac"/>
    <property type="match status" value="1"/>
</dbReference>